<protein>
    <recommendedName>
        <fullName evidence="3">Mu-like prophage FluMu protein gp41</fullName>
    </recommendedName>
</protein>
<evidence type="ECO:0000313" key="1">
    <source>
        <dbReference type="EMBL" id="OOF50907.1"/>
    </source>
</evidence>
<dbReference type="InterPro" id="IPR056974">
    <property type="entry name" value="Tail_Gp41-like"/>
</dbReference>
<sequence length="127" mass="13931">MKVMLQTGLMFGEEAQLEVTMREPTTGDLLDAEMAAERLVMTPEGEAVLAKSPALFGYELLRRQIASVGKINGPISMRQLRSLTTEDLNRISLYAQSWEAAKAEQVVSRGRLDTADQETGKDLSAVS</sequence>
<name>A0A1V3J6M3_9PAST</name>
<dbReference type="Pfam" id="PF23746">
    <property type="entry name" value="Gp41_Mu"/>
    <property type="match status" value="1"/>
</dbReference>
<dbReference type="STRING" id="1908264.BKK54_04210"/>
<gene>
    <name evidence="1" type="ORF">BKK54_04210</name>
</gene>
<dbReference type="RefSeq" id="WP_077541840.1">
    <property type="nucleotide sequence ID" value="NZ_MLHN01000008.1"/>
</dbReference>
<dbReference type="EMBL" id="MLHN01000008">
    <property type="protein sequence ID" value="OOF50907.1"/>
    <property type="molecule type" value="Genomic_DNA"/>
</dbReference>
<proteinExistence type="predicted"/>
<keyword evidence="2" id="KW-1185">Reference proteome</keyword>
<evidence type="ECO:0008006" key="3">
    <source>
        <dbReference type="Google" id="ProtNLM"/>
    </source>
</evidence>
<reference evidence="1 2" key="1">
    <citation type="submission" date="2016-10" db="EMBL/GenBank/DDBJ databases">
        <title>Rodentibacter gen. nov. and new species.</title>
        <authorList>
            <person name="Christensen H."/>
        </authorList>
    </citation>
    <scope>NUCLEOTIDE SEQUENCE [LARGE SCALE GENOMIC DNA]</scope>
    <source>
        <strain evidence="2">ppn416</strain>
    </source>
</reference>
<dbReference type="AlphaFoldDB" id="A0A1V3J6M3"/>
<dbReference type="Proteomes" id="UP000188481">
    <property type="component" value="Unassembled WGS sequence"/>
</dbReference>
<accession>A0A1V3J6M3</accession>
<organism evidence="1 2">
    <name type="scientific">Rodentibacter genomosp. 1</name>
    <dbReference type="NCBI Taxonomy" id="1908264"/>
    <lineage>
        <taxon>Bacteria</taxon>
        <taxon>Pseudomonadati</taxon>
        <taxon>Pseudomonadota</taxon>
        <taxon>Gammaproteobacteria</taxon>
        <taxon>Pasteurellales</taxon>
        <taxon>Pasteurellaceae</taxon>
        <taxon>Rodentibacter</taxon>
    </lineage>
</organism>
<comment type="caution">
    <text evidence="1">The sequence shown here is derived from an EMBL/GenBank/DDBJ whole genome shotgun (WGS) entry which is preliminary data.</text>
</comment>
<evidence type="ECO:0000313" key="2">
    <source>
        <dbReference type="Proteomes" id="UP000188481"/>
    </source>
</evidence>